<protein>
    <submittedName>
        <fullName evidence="1">ATP-binding protein</fullName>
    </submittedName>
</protein>
<dbReference type="EMBL" id="JALGBI010000001">
    <property type="protein sequence ID" value="MCJ0762912.1"/>
    <property type="molecule type" value="Genomic_DNA"/>
</dbReference>
<reference evidence="1" key="1">
    <citation type="submission" date="2022-03" db="EMBL/GenBank/DDBJ databases">
        <authorList>
            <person name="Woo C.Y."/>
        </authorList>
    </citation>
    <scope>NUCLEOTIDE SEQUENCE</scope>
    <source>
        <strain evidence="1">CYS-02</strain>
    </source>
</reference>
<gene>
    <name evidence="1" type="ORF">MMF98_06780</name>
</gene>
<comment type="caution">
    <text evidence="1">The sequence shown here is derived from an EMBL/GenBank/DDBJ whole genome shotgun (WGS) entry which is preliminary data.</text>
</comment>
<dbReference type="InterPro" id="IPR027417">
    <property type="entry name" value="P-loop_NTPase"/>
</dbReference>
<keyword evidence="2" id="KW-1185">Reference proteome</keyword>
<organism evidence="1 2">
    <name type="scientific">Variovorax terrae</name>
    <dbReference type="NCBI Taxonomy" id="2923278"/>
    <lineage>
        <taxon>Bacteria</taxon>
        <taxon>Pseudomonadati</taxon>
        <taxon>Pseudomonadota</taxon>
        <taxon>Betaproteobacteria</taxon>
        <taxon>Burkholderiales</taxon>
        <taxon>Comamonadaceae</taxon>
        <taxon>Variovorax</taxon>
    </lineage>
</organism>
<name>A0A9X1VT91_9BURK</name>
<keyword evidence="1" id="KW-0547">Nucleotide-binding</keyword>
<dbReference type="GO" id="GO:0005524">
    <property type="term" value="F:ATP binding"/>
    <property type="evidence" value="ECO:0007669"/>
    <property type="project" value="UniProtKB-KW"/>
</dbReference>
<keyword evidence="1" id="KW-0067">ATP-binding</keyword>
<evidence type="ECO:0000313" key="2">
    <source>
        <dbReference type="Proteomes" id="UP001139447"/>
    </source>
</evidence>
<dbReference type="AlphaFoldDB" id="A0A9X1VT91"/>
<accession>A0A9X1VT91</accession>
<dbReference type="Proteomes" id="UP001139447">
    <property type="component" value="Unassembled WGS sequence"/>
</dbReference>
<dbReference type="RefSeq" id="WP_243305479.1">
    <property type="nucleotide sequence ID" value="NZ_JALGBI010000001.1"/>
</dbReference>
<dbReference type="SUPFAM" id="SSF52540">
    <property type="entry name" value="P-loop containing nucleoside triphosphate hydrolases"/>
    <property type="match status" value="1"/>
</dbReference>
<proteinExistence type="predicted"/>
<dbReference type="Pfam" id="PF13671">
    <property type="entry name" value="AAA_33"/>
    <property type="match status" value="1"/>
</dbReference>
<sequence length="180" mass="19322">MQSSEPAPHAAAAATEPAVLHIVCGKIGSGKSTLAAHLATGPRTVLVSEDDWLSRLYPGEIQALPDYVRCAARLRSAMAGHLEALLRAGVSVVLDLPSNTPQSRQWARGVFESAGASHQLHFLDVPDGICKARLQARNASGLHPFQTTDAQFDEITRHFTPPLAQEGFHVIRHAPAERKG</sequence>
<evidence type="ECO:0000313" key="1">
    <source>
        <dbReference type="EMBL" id="MCJ0762912.1"/>
    </source>
</evidence>
<dbReference type="Gene3D" id="3.40.50.300">
    <property type="entry name" value="P-loop containing nucleotide triphosphate hydrolases"/>
    <property type="match status" value="1"/>
</dbReference>